<dbReference type="InterPro" id="IPR005000">
    <property type="entry name" value="Aldolase/citrate-lyase_domain"/>
</dbReference>
<dbReference type="Proteomes" id="UP000799778">
    <property type="component" value="Unassembled WGS sequence"/>
</dbReference>
<evidence type="ECO:0000313" key="6">
    <source>
        <dbReference type="Proteomes" id="UP000799778"/>
    </source>
</evidence>
<dbReference type="GO" id="GO:0005737">
    <property type="term" value="C:cytoplasm"/>
    <property type="evidence" value="ECO:0007669"/>
    <property type="project" value="TreeGrafter"/>
</dbReference>
<dbReference type="InterPro" id="IPR040442">
    <property type="entry name" value="Pyrv_kinase-like_dom_sf"/>
</dbReference>
<gene>
    <name evidence="5" type="ORF">BU24DRAFT_443099</name>
</gene>
<dbReference type="GO" id="GO:0016832">
    <property type="term" value="F:aldehyde-lyase activity"/>
    <property type="evidence" value="ECO:0007669"/>
    <property type="project" value="TreeGrafter"/>
</dbReference>
<dbReference type="EMBL" id="ML978072">
    <property type="protein sequence ID" value="KAF2012746.1"/>
    <property type="molecule type" value="Genomic_DNA"/>
</dbReference>
<dbReference type="SUPFAM" id="SSF51621">
    <property type="entry name" value="Phosphoenolpyruvate/pyruvate domain"/>
    <property type="match status" value="1"/>
</dbReference>
<dbReference type="Pfam" id="PF03328">
    <property type="entry name" value="HpcH_HpaI"/>
    <property type="match status" value="1"/>
</dbReference>
<accession>A0A6A5XIQ9</accession>
<dbReference type="RefSeq" id="XP_033381085.1">
    <property type="nucleotide sequence ID" value="XM_033530566.1"/>
</dbReference>
<evidence type="ECO:0000259" key="4">
    <source>
        <dbReference type="Pfam" id="PF03328"/>
    </source>
</evidence>
<proteinExistence type="inferred from homology"/>
<keyword evidence="3" id="KW-0456">Lyase</keyword>
<evidence type="ECO:0000256" key="2">
    <source>
        <dbReference type="ARBA" id="ARBA00022723"/>
    </source>
</evidence>
<organism evidence="5 6">
    <name type="scientific">Aaosphaeria arxii CBS 175.79</name>
    <dbReference type="NCBI Taxonomy" id="1450172"/>
    <lineage>
        <taxon>Eukaryota</taxon>
        <taxon>Fungi</taxon>
        <taxon>Dikarya</taxon>
        <taxon>Ascomycota</taxon>
        <taxon>Pezizomycotina</taxon>
        <taxon>Dothideomycetes</taxon>
        <taxon>Pleosporomycetidae</taxon>
        <taxon>Pleosporales</taxon>
        <taxon>Pleosporales incertae sedis</taxon>
        <taxon>Aaosphaeria</taxon>
    </lineage>
</organism>
<evidence type="ECO:0000313" key="5">
    <source>
        <dbReference type="EMBL" id="KAF2012746.1"/>
    </source>
</evidence>
<keyword evidence="2" id="KW-0479">Metal-binding</keyword>
<dbReference type="PANTHER" id="PTHR30502:SF0">
    <property type="entry name" value="PHOSPHOENOLPYRUVATE CARBOXYLASE FAMILY PROTEIN"/>
    <property type="match status" value="1"/>
</dbReference>
<dbReference type="AlphaFoldDB" id="A0A6A5XIQ9"/>
<evidence type="ECO:0000256" key="3">
    <source>
        <dbReference type="ARBA" id="ARBA00023239"/>
    </source>
</evidence>
<sequence>MALRCVNNLLRKQAAKELCIAMGIRLVTDSQIVDLAANARYHALFIDLEHSSLTLRDASQHCMAGLQSGLTPFVRVPYQCGNGFVQRVLDGGAMGVVFPHIHGKDDAAAAVSICKYPSQGKRSMTGQLPLFCLKPTSQDVIISETNANGSTVCVMIETKESIENIEEIASVPGVDMLLVGSNDLAIELGVPNQFKSEVFRAALVKISQACRKHSKIMGLAGIYDNVELHSWAINELGIGFILGGQDSGFIARAANESAAAIVGIERSRI</sequence>
<protein>
    <submittedName>
        <fullName evidence="5">HpcH/HpaI aldolase</fullName>
    </submittedName>
</protein>
<dbReference type="OrthoDB" id="1621678at2759"/>
<comment type="similarity">
    <text evidence="1">Belongs to the HpcH/HpaI aldolase family.</text>
</comment>
<dbReference type="PANTHER" id="PTHR30502">
    <property type="entry name" value="2-KETO-3-DEOXY-L-RHAMNONATE ALDOLASE"/>
    <property type="match status" value="1"/>
</dbReference>
<evidence type="ECO:0000256" key="1">
    <source>
        <dbReference type="ARBA" id="ARBA00005568"/>
    </source>
</evidence>
<dbReference type="Gene3D" id="3.20.20.60">
    <property type="entry name" value="Phosphoenolpyruvate-binding domains"/>
    <property type="match status" value="1"/>
</dbReference>
<dbReference type="GeneID" id="54287963"/>
<dbReference type="InterPro" id="IPR050251">
    <property type="entry name" value="HpcH-HpaI_aldolase"/>
</dbReference>
<feature type="domain" description="HpcH/HpaI aldolase/citrate lyase" evidence="4">
    <location>
        <begin position="31"/>
        <end position="217"/>
    </location>
</feature>
<name>A0A6A5XIQ9_9PLEO</name>
<dbReference type="GO" id="GO:0046872">
    <property type="term" value="F:metal ion binding"/>
    <property type="evidence" value="ECO:0007669"/>
    <property type="project" value="UniProtKB-KW"/>
</dbReference>
<keyword evidence="6" id="KW-1185">Reference proteome</keyword>
<dbReference type="InterPro" id="IPR015813">
    <property type="entry name" value="Pyrv/PenolPyrv_kinase-like_dom"/>
</dbReference>
<reference evidence="5" key="1">
    <citation type="journal article" date="2020" name="Stud. Mycol.">
        <title>101 Dothideomycetes genomes: a test case for predicting lifestyles and emergence of pathogens.</title>
        <authorList>
            <person name="Haridas S."/>
            <person name="Albert R."/>
            <person name="Binder M."/>
            <person name="Bloem J."/>
            <person name="Labutti K."/>
            <person name="Salamov A."/>
            <person name="Andreopoulos B."/>
            <person name="Baker S."/>
            <person name="Barry K."/>
            <person name="Bills G."/>
            <person name="Bluhm B."/>
            <person name="Cannon C."/>
            <person name="Castanera R."/>
            <person name="Culley D."/>
            <person name="Daum C."/>
            <person name="Ezra D."/>
            <person name="Gonzalez J."/>
            <person name="Henrissat B."/>
            <person name="Kuo A."/>
            <person name="Liang C."/>
            <person name="Lipzen A."/>
            <person name="Lutzoni F."/>
            <person name="Magnuson J."/>
            <person name="Mondo S."/>
            <person name="Nolan M."/>
            <person name="Ohm R."/>
            <person name="Pangilinan J."/>
            <person name="Park H.-J."/>
            <person name="Ramirez L."/>
            <person name="Alfaro M."/>
            <person name="Sun H."/>
            <person name="Tritt A."/>
            <person name="Yoshinaga Y."/>
            <person name="Zwiers L.-H."/>
            <person name="Turgeon B."/>
            <person name="Goodwin S."/>
            <person name="Spatafora J."/>
            <person name="Crous P."/>
            <person name="Grigoriev I."/>
        </authorList>
    </citation>
    <scope>NUCLEOTIDE SEQUENCE</scope>
    <source>
        <strain evidence="5">CBS 175.79</strain>
    </source>
</reference>